<feature type="region of interest" description="Disordered" evidence="13">
    <location>
        <begin position="163"/>
        <end position="187"/>
    </location>
</feature>
<evidence type="ECO:0000256" key="1">
    <source>
        <dbReference type="ARBA" id="ARBA00004150"/>
    </source>
</evidence>
<dbReference type="FunFam" id="3.30.450.60:FF:000018">
    <property type="entry name" value="AP-4 complex subunit mu-1 isoform X1"/>
    <property type="match status" value="1"/>
</dbReference>
<name>A0A8J6AY10_GALPY</name>
<feature type="domain" description="MHD" evidence="14">
    <location>
        <begin position="193"/>
        <end position="461"/>
    </location>
</feature>
<dbReference type="SUPFAM" id="SSF49447">
    <property type="entry name" value="Second domain of Mu2 adaptin subunit (ap50) of ap2 adaptor"/>
    <property type="match status" value="1"/>
</dbReference>
<comment type="similarity">
    <text evidence="3 12">Belongs to the adaptor complexes medium subunit family.</text>
</comment>
<reference evidence="15" key="1">
    <citation type="journal article" date="2021" name="Evol. Appl.">
        <title>The genome of the Pyrenean desman and the effects of bottlenecks and inbreeding on the genomic landscape of an endangered species.</title>
        <authorList>
            <person name="Escoda L."/>
            <person name="Castresana J."/>
        </authorList>
    </citation>
    <scope>NUCLEOTIDE SEQUENCE</scope>
    <source>
        <strain evidence="15">IBE-C5619</strain>
    </source>
</reference>
<evidence type="ECO:0000256" key="6">
    <source>
        <dbReference type="ARBA" id="ARBA00022927"/>
    </source>
</evidence>
<dbReference type="FunFam" id="2.60.40.1170:FF:000021">
    <property type="entry name" value="AP-4 complex subunit mu-1 isoform X1"/>
    <property type="match status" value="1"/>
</dbReference>
<keyword evidence="6 12" id="KW-0653">Protein transport</keyword>
<dbReference type="InterPro" id="IPR050431">
    <property type="entry name" value="Adaptor_comp_med_subunit"/>
</dbReference>
<evidence type="ECO:0000256" key="3">
    <source>
        <dbReference type="ARBA" id="ARBA00005324"/>
    </source>
</evidence>
<proteinExistence type="inferred from homology"/>
<dbReference type="Proteomes" id="UP000700334">
    <property type="component" value="Unassembled WGS sequence"/>
</dbReference>
<keyword evidence="4 12" id="KW-0813">Transport</keyword>
<dbReference type="PIRSF" id="PIRSF005992">
    <property type="entry name" value="Clathrin_mu"/>
    <property type="match status" value="1"/>
</dbReference>
<dbReference type="AlphaFoldDB" id="A0A8J6AY10"/>
<dbReference type="GO" id="GO:0006605">
    <property type="term" value="P:protein targeting"/>
    <property type="evidence" value="ECO:0007669"/>
    <property type="project" value="UniProtKB-ARBA"/>
</dbReference>
<gene>
    <name evidence="15" type="ORF">J0S82_016645</name>
</gene>
<dbReference type="PANTHER" id="PTHR10529">
    <property type="entry name" value="AP COMPLEX SUBUNIT MU"/>
    <property type="match status" value="1"/>
</dbReference>
<dbReference type="Pfam" id="PF00928">
    <property type="entry name" value="Adap_comp_sub"/>
    <property type="match status" value="1"/>
</dbReference>
<dbReference type="Gene3D" id="3.30.450.60">
    <property type="match status" value="1"/>
</dbReference>
<accession>A0A8J6AY10</accession>
<evidence type="ECO:0000313" key="16">
    <source>
        <dbReference type="Proteomes" id="UP000700334"/>
    </source>
</evidence>
<dbReference type="Gene3D" id="2.60.40.1170">
    <property type="entry name" value="Mu homology domain, subdomain B"/>
    <property type="match status" value="2"/>
</dbReference>
<dbReference type="GO" id="GO:0005794">
    <property type="term" value="C:Golgi apparatus"/>
    <property type="evidence" value="ECO:0007669"/>
    <property type="project" value="UniProtKB-SubCell"/>
</dbReference>
<dbReference type="GO" id="GO:0030131">
    <property type="term" value="C:clathrin adaptor complex"/>
    <property type="evidence" value="ECO:0007669"/>
    <property type="project" value="UniProtKB-UniRule"/>
</dbReference>
<comment type="caution">
    <text evidence="15">The sequence shown here is derived from an EMBL/GenBank/DDBJ whole genome shotgun (WGS) entry which is preliminary data.</text>
</comment>
<dbReference type="InterPro" id="IPR001392">
    <property type="entry name" value="Clathrin_mu"/>
</dbReference>
<dbReference type="PROSITE" id="PS51072">
    <property type="entry name" value="MHD"/>
    <property type="match status" value="1"/>
</dbReference>
<evidence type="ECO:0000256" key="2">
    <source>
        <dbReference type="ARBA" id="ARBA00004412"/>
    </source>
</evidence>
<dbReference type="InterPro" id="IPR028565">
    <property type="entry name" value="MHD"/>
</dbReference>
<comment type="subunit">
    <text evidence="11">Adaptor protein complex 4 (AP-4) is a heterotetramer composed of two large adaptins (epsilon-type subunit AP4E1 and beta-type subunit AP4B1), a medium adaptin (mu-type subunit AP4M1) and a small adaptin (sigma-type AP4S1). Interacts with tyrosine-based sorting signals on the cytoplasmic tail of cargo proteins such as APP, ATG9A, LAMP2 and NAGPA. Interacts with the C-terminal domain of GRID2. Interacts with GRIA1 and GRIA2; the interaction is indirect via CACNG3. Interacts with CACNG3; CACNG3 associates GRIA1 and GRIA2 with the adaptor protein complex 4 (AP-4) to target them to the somatodendritic compartment of neurons. Interacts with HOOK1 and HOOK2; the interactions are direct, mediate the interaction between FTS-Hook-FHIP (FHF) complex and AP-4 and the perinuclear distribution of AP-4.</text>
</comment>
<protein>
    <recommendedName>
        <fullName evidence="9">AP-4 complex subunit mu-1</fullName>
    </recommendedName>
</protein>
<dbReference type="CDD" id="cd14838">
    <property type="entry name" value="AP4_Mu_N"/>
    <property type="match status" value="1"/>
</dbReference>
<evidence type="ECO:0000256" key="13">
    <source>
        <dbReference type="SAM" id="MobiDB-lite"/>
    </source>
</evidence>
<sequence>MISQFFILSSKGDPLIYKDFRGDSGGRDVAELFYRKLMGLPGDESPVVMHHDDRHFIHIRHSGLYLVATTYENISPFSLLELLSRLAILLGDYCGSLGEGTISRNVALVYELLDEVLDYGYVQTTSTEMLRNFIQTEAVVSKPFSLFDLSSVGLVSERERGRGFGAETQQSKVAPSSAAGRPVLSSRSDQSQKNEVFLDVVERLSVLIASNGSLLKVDVQGELRLKSFLPSGSEMRIGLTEEFCVGKSELRGYGPGIRVDEVSFHSSVHLEEFESHRILRLQPPQGELTVMRYQLSDDLPSPLPFRLFPSVQWDRGSGRLQIYLKLRCDLPPKSQALNVRLHLPLPRGVVSLSQELSSPEQKAELGEGALRWDLPRVQGGSQLSGLFQMDVPGPPGPPSQGPSTSTPPLGLGPASLSFELPRHTCSGLQVRFLRLSFRPCGNINPHKWVRHLSHSDAYVIRI</sequence>
<dbReference type="PROSITE" id="PS00991">
    <property type="entry name" value="CLAT_ADAPTOR_M_2"/>
    <property type="match status" value="1"/>
</dbReference>
<dbReference type="InterPro" id="IPR018240">
    <property type="entry name" value="Clathrin_mu_CS"/>
</dbReference>
<feature type="region of interest" description="Disordered" evidence="13">
    <location>
        <begin position="384"/>
        <end position="413"/>
    </location>
</feature>
<evidence type="ECO:0000256" key="11">
    <source>
        <dbReference type="ARBA" id="ARBA00046433"/>
    </source>
</evidence>
<dbReference type="GO" id="GO:0016192">
    <property type="term" value="P:vesicle-mediated transport"/>
    <property type="evidence" value="ECO:0007669"/>
    <property type="project" value="InterPro"/>
</dbReference>
<keyword evidence="7" id="KW-0333">Golgi apparatus</keyword>
<evidence type="ECO:0000256" key="8">
    <source>
        <dbReference type="ARBA" id="ARBA00023136"/>
    </source>
</evidence>
<dbReference type="InterPro" id="IPR011012">
    <property type="entry name" value="Longin-like_dom_sf"/>
</dbReference>
<keyword evidence="16" id="KW-1185">Reference proteome</keyword>
<dbReference type="InterPro" id="IPR036168">
    <property type="entry name" value="AP2_Mu_C_sf"/>
</dbReference>
<dbReference type="EMBL" id="JAGFMF010011401">
    <property type="protein sequence ID" value="KAG8523795.1"/>
    <property type="molecule type" value="Genomic_DNA"/>
</dbReference>
<evidence type="ECO:0000313" key="15">
    <source>
        <dbReference type="EMBL" id="KAG8523795.1"/>
    </source>
</evidence>
<evidence type="ECO:0000256" key="9">
    <source>
        <dbReference type="ARBA" id="ARBA00041045"/>
    </source>
</evidence>
<evidence type="ECO:0000256" key="10">
    <source>
        <dbReference type="ARBA" id="ARBA00045641"/>
    </source>
</evidence>
<evidence type="ECO:0000256" key="12">
    <source>
        <dbReference type="PIRNR" id="PIRNR005992"/>
    </source>
</evidence>
<dbReference type="SUPFAM" id="SSF64356">
    <property type="entry name" value="SNARE-like"/>
    <property type="match status" value="1"/>
</dbReference>
<evidence type="ECO:0000256" key="7">
    <source>
        <dbReference type="ARBA" id="ARBA00023034"/>
    </source>
</evidence>
<comment type="function">
    <text evidence="10">Component of the adaptor protein complex 4 (AP-4). Adaptor protein complexes are vesicle coat components involved both in vesicle formation and cargo selection. They control the vesicular transport of proteins in different trafficking pathways. AP-4 forms a non clathrin-associated coat on vesicles departing the trans-Golgi network (TGN) and may be involved in the targeting of proteins from the trans-Golgi network (TGN) to the endosomal-lysosomal system. It is also involved in protein sorting to the basolateral membrane in epithelial cells and the proper asymmetric localization of somatodendritic proteins in neurons. Within AP-4, the mu-type subunit AP4M1 is directly involved in the recognition and binding of tyrosine-based sorting signals found in the cytoplasmic part of cargos. The adaptor protein complex 4 (AP-4) may also recognize other types of sorting signal.</text>
</comment>
<dbReference type="CDD" id="cd09253">
    <property type="entry name" value="AP-4_Mu4_Cterm"/>
    <property type="match status" value="1"/>
</dbReference>
<dbReference type="OrthoDB" id="10259133at2759"/>
<evidence type="ECO:0000256" key="5">
    <source>
        <dbReference type="ARBA" id="ARBA00022753"/>
    </source>
</evidence>
<dbReference type="PRINTS" id="PR00314">
    <property type="entry name" value="CLATHRINADPT"/>
</dbReference>
<comment type="subcellular location">
    <subcellularLocation>
        <location evidence="2">Early endosome</location>
    </subcellularLocation>
    <subcellularLocation>
        <location evidence="1">Golgi apparatus</location>
        <location evidence="1">trans-Golgi network membrane</location>
        <topology evidence="1">Peripheral membrane protein</topology>
    </subcellularLocation>
</comment>
<keyword evidence="8" id="KW-0472">Membrane</keyword>
<evidence type="ECO:0000259" key="14">
    <source>
        <dbReference type="PROSITE" id="PS51072"/>
    </source>
</evidence>
<keyword evidence="5" id="KW-0967">Endosome</keyword>
<evidence type="ECO:0000256" key="4">
    <source>
        <dbReference type="ARBA" id="ARBA00022448"/>
    </source>
</evidence>
<dbReference type="GO" id="GO:0006886">
    <property type="term" value="P:intracellular protein transport"/>
    <property type="evidence" value="ECO:0007669"/>
    <property type="project" value="UniProtKB-UniRule"/>
</dbReference>
<dbReference type="GO" id="GO:0005769">
    <property type="term" value="C:early endosome"/>
    <property type="evidence" value="ECO:0007669"/>
    <property type="project" value="UniProtKB-SubCell"/>
</dbReference>
<organism evidence="15 16">
    <name type="scientific">Galemys pyrenaicus</name>
    <name type="common">Iberian desman</name>
    <name type="synonym">Pyrenean desman</name>
    <dbReference type="NCBI Taxonomy" id="202257"/>
    <lineage>
        <taxon>Eukaryota</taxon>
        <taxon>Metazoa</taxon>
        <taxon>Chordata</taxon>
        <taxon>Craniata</taxon>
        <taxon>Vertebrata</taxon>
        <taxon>Euteleostomi</taxon>
        <taxon>Mammalia</taxon>
        <taxon>Eutheria</taxon>
        <taxon>Laurasiatheria</taxon>
        <taxon>Eulipotyphla</taxon>
        <taxon>Talpidae</taxon>
        <taxon>Galemys</taxon>
    </lineage>
</organism>